<protein>
    <recommendedName>
        <fullName evidence="6">[Ribosomal protein uS5]-alanine N-acetyltransferase</fullName>
        <ecNumber evidence="4">2.3.1.267</ecNumber>
    </recommendedName>
</protein>
<proteinExistence type="inferred from homology"/>
<dbReference type="RefSeq" id="WP_022550913.1">
    <property type="nucleotide sequence ID" value="NZ_LK391965.1"/>
</dbReference>
<dbReference type="InterPro" id="IPR016181">
    <property type="entry name" value="Acyl_CoA_acyltransferase"/>
</dbReference>
<dbReference type="Pfam" id="PF13302">
    <property type="entry name" value="Acetyltransf_3"/>
    <property type="match status" value="1"/>
</dbReference>
<evidence type="ECO:0000313" key="8">
    <source>
        <dbReference type="EMBL" id="CCO48562.1"/>
    </source>
</evidence>
<dbReference type="Proteomes" id="UP000018211">
    <property type="component" value="Unassembled WGS sequence"/>
</dbReference>
<accession>A0AAV2VV98</accession>
<sequence length="193" mass="22484">MTSYIMQATSGNIMVRTAEPSDAKKISEYFRRNKAHLKPWEPKREEAFFREDGWAQRLIKLHELHRMGLAFYLLIIDKDTDEMMGTVSFSNVSRHPFHACNVGYSVAEYHQGKGVMKTALKLSCEWMFENQNLHRIMAAYIPTNQRSEGVLKHLGFELEGTAKDYLLIDGKWRDHNLTSLINPNWRDTPDYSL</sequence>
<keyword evidence="2 8" id="KW-0012">Acyltransferase</keyword>
<keyword evidence="1 8" id="KW-0808">Transferase</keyword>
<dbReference type="AlphaFoldDB" id="A0AAV2VV98"/>
<dbReference type="EC" id="2.3.1.267" evidence="4"/>
<evidence type="ECO:0000256" key="3">
    <source>
        <dbReference type="ARBA" id="ARBA00038502"/>
    </source>
</evidence>
<evidence type="ECO:0000313" key="9">
    <source>
        <dbReference type="Proteomes" id="UP000018211"/>
    </source>
</evidence>
<dbReference type="EMBL" id="CAOF01000149">
    <property type="protein sequence ID" value="CCO48562.1"/>
    <property type="molecule type" value="Genomic_DNA"/>
</dbReference>
<dbReference type="PROSITE" id="PS51186">
    <property type="entry name" value="GNAT"/>
    <property type="match status" value="1"/>
</dbReference>
<evidence type="ECO:0000256" key="5">
    <source>
        <dbReference type="ARBA" id="ARBA00048922"/>
    </source>
</evidence>
<reference evidence="8 9" key="1">
    <citation type="journal article" date="2013" name="ISME J.">
        <title>Comparative genomics of pathogenic lineages of Vibrio nigripulchritudo identifies virulence-associated traits.</title>
        <authorList>
            <person name="Goudenege D."/>
            <person name="Labreuche Y."/>
            <person name="Krin E."/>
            <person name="Ansquer D."/>
            <person name="Mangenot S."/>
            <person name="Calteau A."/>
            <person name="Medigue C."/>
            <person name="Mazel D."/>
            <person name="Polz M.F."/>
            <person name="Le Roux F."/>
        </authorList>
    </citation>
    <scope>NUCLEOTIDE SEQUENCE [LARGE SCALE GENOMIC DNA]</scope>
    <source>
        <strain evidence="8 9">SOn1</strain>
    </source>
</reference>
<dbReference type="PANTHER" id="PTHR43792:SF8">
    <property type="entry name" value="[RIBOSOMAL PROTEIN US5]-ALANINE N-ACETYLTRANSFERASE"/>
    <property type="match status" value="1"/>
</dbReference>
<name>A0AAV2VV98_9VIBR</name>
<dbReference type="SUPFAM" id="SSF55729">
    <property type="entry name" value="Acyl-CoA N-acyltransferases (Nat)"/>
    <property type="match status" value="1"/>
</dbReference>
<comment type="caution">
    <text evidence="8">The sequence shown here is derived from an EMBL/GenBank/DDBJ whole genome shotgun (WGS) entry which is preliminary data.</text>
</comment>
<comment type="catalytic activity">
    <reaction evidence="5">
        <text>N-terminal L-alanyl-[ribosomal protein uS5] + acetyl-CoA = N-terminal N(alpha)-acetyl-L-alanyl-[ribosomal protein uS5] + CoA + H(+)</text>
        <dbReference type="Rhea" id="RHEA:43752"/>
        <dbReference type="Rhea" id="RHEA-COMP:10672"/>
        <dbReference type="Rhea" id="RHEA-COMP:10673"/>
        <dbReference type="ChEBI" id="CHEBI:15378"/>
        <dbReference type="ChEBI" id="CHEBI:57287"/>
        <dbReference type="ChEBI" id="CHEBI:57288"/>
        <dbReference type="ChEBI" id="CHEBI:64718"/>
        <dbReference type="ChEBI" id="CHEBI:83683"/>
        <dbReference type="EC" id="2.3.1.267"/>
    </reaction>
</comment>
<organism evidence="8 9">
    <name type="scientific">Vibrio nigripulchritudo SOn1</name>
    <dbReference type="NCBI Taxonomy" id="1238450"/>
    <lineage>
        <taxon>Bacteria</taxon>
        <taxon>Pseudomonadati</taxon>
        <taxon>Pseudomonadota</taxon>
        <taxon>Gammaproteobacteria</taxon>
        <taxon>Vibrionales</taxon>
        <taxon>Vibrionaceae</taxon>
        <taxon>Vibrio</taxon>
    </lineage>
</organism>
<dbReference type="Gene3D" id="3.40.630.30">
    <property type="match status" value="1"/>
</dbReference>
<dbReference type="GO" id="GO:0005737">
    <property type="term" value="C:cytoplasm"/>
    <property type="evidence" value="ECO:0007669"/>
    <property type="project" value="TreeGrafter"/>
</dbReference>
<evidence type="ECO:0000256" key="6">
    <source>
        <dbReference type="ARBA" id="ARBA00074015"/>
    </source>
</evidence>
<comment type="similarity">
    <text evidence="3">Belongs to the acetyltransferase family. RimJ subfamily.</text>
</comment>
<evidence type="ECO:0000259" key="7">
    <source>
        <dbReference type="PROSITE" id="PS51186"/>
    </source>
</evidence>
<gene>
    <name evidence="8" type="primary">rimJ</name>
    <name evidence="8" type="ORF">VIBNISOn1_560098</name>
</gene>
<dbReference type="PANTHER" id="PTHR43792">
    <property type="entry name" value="GNAT FAMILY, PUTATIVE (AFU_ORTHOLOGUE AFUA_3G00765)-RELATED-RELATED"/>
    <property type="match status" value="1"/>
</dbReference>
<evidence type="ECO:0000256" key="1">
    <source>
        <dbReference type="ARBA" id="ARBA00022679"/>
    </source>
</evidence>
<dbReference type="InterPro" id="IPR051531">
    <property type="entry name" value="N-acetyltransferase"/>
</dbReference>
<feature type="domain" description="N-acetyltransferase" evidence="7">
    <location>
        <begin position="13"/>
        <end position="178"/>
    </location>
</feature>
<dbReference type="GO" id="GO:0008999">
    <property type="term" value="F:protein-N-terminal-alanine acetyltransferase activity"/>
    <property type="evidence" value="ECO:0007669"/>
    <property type="project" value="UniProtKB-EC"/>
</dbReference>
<evidence type="ECO:0000256" key="4">
    <source>
        <dbReference type="ARBA" id="ARBA00039124"/>
    </source>
</evidence>
<dbReference type="NCBIfam" id="NF008072">
    <property type="entry name" value="PRK10809.1"/>
    <property type="match status" value="1"/>
</dbReference>
<dbReference type="GeneID" id="97540936"/>
<dbReference type="InterPro" id="IPR000182">
    <property type="entry name" value="GNAT_dom"/>
</dbReference>
<evidence type="ECO:0000256" key="2">
    <source>
        <dbReference type="ARBA" id="ARBA00023315"/>
    </source>
</evidence>
<dbReference type="FunFam" id="3.40.630.30:FF:000005">
    <property type="entry name" value="Ribosomal protein alanine acetyltransferase"/>
    <property type="match status" value="1"/>
</dbReference>